<dbReference type="EMBL" id="JAPFFF010000005">
    <property type="protein sequence ID" value="KAK8888670.1"/>
    <property type="molecule type" value="Genomic_DNA"/>
</dbReference>
<keyword evidence="11" id="KW-0443">Lipid metabolism</keyword>
<evidence type="ECO:0000256" key="3">
    <source>
        <dbReference type="ARBA" id="ARBA00005189"/>
    </source>
</evidence>
<proteinExistence type="predicted"/>
<evidence type="ECO:0000256" key="2">
    <source>
        <dbReference type="ARBA" id="ARBA00004969"/>
    </source>
</evidence>
<keyword evidence="10 16" id="KW-1133">Transmembrane helix</keyword>
<evidence type="ECO:0000256" key="6">
    <source>
        <dbReference type="ARBA" id="ARBA00022679"/>
    </source>
</evidence>
<keyword evidence="6" id="KW-0808">Transferase</keyword>
<protein>
    <recommendedName>
        <fullName evidence="15">phosphatidyl-N-methylethanolamine N-methyltransferase</fullName>
        <ecNumber evidence="15">2.1.1.71</ecNumber>
    </recommendedName>
</protein>
<name>A0ABR2KC17_9EUKA</name>
<dbReference type="InterPro" id="IPR007318">
    <property type="entry name" value="Phopholipid_MeTrfase"/>
</dbReference>
<evidence type="ECO:0000256" key="10">
    <source>
        <dbReference type="ARBA" id="ARBA00022989"/>
    </source>
</evidence>
<keyword evidence="12 16" id="KW-0472">Membrane</keyword>
<dbReference type="PANTHER" id="PTHR15458">
    <property type="entry name" value="PHOSPHATIDYLETHANOLAMINE N-METHYLTRANSFERASE"/>
    <property type="match status" value="1"/>
</dbReference>
<dbReference type="PANTHER" id="PTHR15458:SF5">
    <property type="entry name" value="PHOSPHATIDYLETHANOLAMINE N-METHYLTRANSFERASE"/>
    <property type="match status" value="1"/>
</dbReference>
<comment type="subcellular location">
    <subcellularLocation>
        <location evidence="1">Endoplasmic reticulum membrane</location>
        <topology evidence="1">Multi-pass membrane protein</topology>
    </subcellularLocation>
</comment>
<keyword evidence="14" id="KW-1208">Phospholipid metabolism</keyword>
<comment type="pathway">
    <text evidence="3">Lipid metabolism.</text>
</comment>
<evidence type="ECO:0000256" key="16">
    <source>
        <dbReference type="SAM" id="Phobius"/>
    </source>
</evidence>
<sequence length="161" mass="18772">MIFSILIIPGLIASAILDGWACLYPESFKQQFNQDQFIQIIITLNIIIFILYLLLCIKSKFNWSAWWLSLLLMIPGLFLVSYSTYLLGQKGTFYGIELGTVENHKITEFPFTIRFPQLKGLILLIFGIWCIFQPTFELTFVTCAYVFIIFIHILFETYKTN</sequence>
<evidence type="ECO:0000256" key="4">
    <source>
        <dbReference type="ARBA" id="ARBA00022516"/>
    </source>
</evidence>
<accession>A0ABR2KC17</accession>
<evidence type="ECO:0000313" key="17">
    <source>
        <dbReference type="EMBL" id="KAK8888670.1"/>
    </source>
</evidence>
<evidence type="ECO:0000256" key="8">
    <source>
        <dbReference type="ARBA" id="ARBA00022692"/>
    </source>
</evidence>
<evidence type="ECO:0000256" key="12">
    <source>
        <dbReference type="ARBA" id="ARBA00023136"/>
    </source>
</evidence>
<comment type="caution">
    <text evidence="17">The sequence shown here is derived from an EMBL/GenBank/DDBJ whole genome shotgun (WGS) entry which is preliminary data.</text>
</comment>
<dbReference type="Pfam" id="PF04191">
    <property type="entry name" value="PEMT"/>
    <property type="match status" value="1"/>
</dbReference>
<dbReference type="Proteomes" id="UP001470230">
    <property type="component" value="Unassembled WGS sequence"/>
</dbReference>
<evidence type="ECO:0000256" key="15">
    <source>
        <dbReference type="ARBA" id="ARBA00034137"/>
    </source>
</evidence>
<keyword evidence="5" id="KW-0489">Methyltransferase</keyword>
<keyword evidence="4" id="KW-0444">Lipid biosynthesis</keyword>
<keyword evidence="7" id="KW-0949">S-adenosyl-L-methionine</keyword>
<dbReference type="InterPro" id="IPR024960">
    <property type="entry name" value="PEMT/MFAP"/>
</dbReference>
<feature type="transmembrane region" description="Helical" evidence="16">
    <location>
        <begin position="37"/>
        <end position="57"/>
    </location>
</feature>
<evidence type="ECO:0000256" key="14">
    <source>
        <dbReference type="ARBA" id="ARBA00023264"/>
    </source>
</evidence>
<keyword evidence="13" id="KW-0594">Phospholipid biosynthesis</keyword>
<keyword evidence="18" id="KW-1185">Reference proteome</keyword>
<dbReference type="EC" id="2.1.1.71" evidence="15"/>
<feature type="transmembrane region" description="Helical" evidence="16">
    <location>
        <begin position="122"/>
        <end position="155"/>
    </location>
</feature>
<evidence type="ECO:0000256" key="1">
    <source>
        <dbReference type="ARBA" id="ARBA00004477"/>
    </source>
</evidence>
<evidence type="ECO:0000256" key="11">
    <source>
        <dbReference type="ARBA" id="ARBA00023098"/>
    </source>
</evidence>
<evidence type="ECO:0000256" key="7">
    <source>
        <dbReference type="ARBA" id="ARBA00022691"/>
    </source>
</evidence>
<evidence type="ECO:0000313" key="18">
    <source>
        <dbReference type="Proteomes" id="UP001470230"/>
    </source>
</evidence>
<evidence type="ECO:0000256" key="9">
    <source>
        <dbReference type="ARBA" id="ARBA00022824"/>
    </source>
</evidence>
<feature type="transmembrane region" description="Helical" evidence="16">
    <location>
        <begin position="64"/>
        <end position="85"/>
    </location>
</feature>
<keyword evidence="9" id="KW-0256">Endoplasmic reticulum</keyword>
<evidence type="ECO:0000256" key="13">
    <source>
        <dbReference type="ARBA" id="ARBA00023209"/>
    </source>
</evidence>
<comment type="pathway">
    <text evidence="2">Phospholipid metabolism; phosphatidylcholine biosynthesis.</text>
</comment>
<reference evidence="17 18" key="1">
    <citation type="submission" date="2024-04" db="EMBL/GenBank/DDBJ databases">
        <title>Tritrichomonas musculus Genome.</title>
        <authorList>
            <person name="Alves-Ferreira E."/>
            <person name="Grigg M."/>
            <person name="Lorenzi H."/>
            <person name="Galac M."/>
        </authorList>
    </citation>
    <scope>NUCLEOTIDE SEQUENCE [LARGE SCALE GENOMIC DNA]</scope>
    <source>
        <strain evidence="17 18">EAF2021</strain>
    </source>
</reference>
<gene>
    <name evidence="17" type="ORF">M9Y10_033404</name>
</gene>
<evidence type="ECO:0000256" key="5">
    <source>
        <dbReference type="ARBA" id="ARBA00022603"/>
    </source>
</evidence>
<keyword evidence="8 16" id="KW-0812">Transmembrane</keyword>
<organism evidence="17 18">
    <name type="scientific">Tritrichomonas musculus</name>
    <dbReference type="NCBI Taxonomy" id="1915356"/>
    <lineage>
        <taxon>Eukaryota</taxon>
        <taxon>Metamonada</taxon>
        <taxon>Parabasalia</taxon>
        <taxon>Tritrichomonadida</taxon>
        <taxon>Tritrichomonadidae</taxon>
        <taxon>Tritrichomonas</taxon>
    </lineage>
</organism>